<evidence type="ECO:0008006" key="5">
    <source>
        <dbReference type="Google" id="ProtNLM"/>
    </source>
</evidence>
<name>A0A8T1AHU2_9STRA</name>
<feature type="non-terminal residue" evidence="2">
    <location>
        <position position="81"/>
    </location>
</feature>
<evidence type="ECO:0000256" key="1">
    <source>
        <dbReference type="SAM" id="SignalP"/>
    </source>
</evidence>
<feature type="signal peptide" evidence="1">
    <location>
        <begin position="1"/>
        <end position="22"/>
    </location>
</feature>
<protein>
    <recommendedName>
        <fullName evidence="5">RxLR effector protein</fullName>
    </recommendedName>
</protein>
<dbReference type="EMBL" id="RCMI01001794">
    <property type="protein sequence ID" value="KAG2881119.1"/>
    <property type="molecule type" value="Genomic_DNA"/>
</dbReference>
<dbReference type="AlphaFoldDB" id="A0A8T1AHU2"/>
<dbReference type="Proteomes" id="UP000774804">
    <property type="component" value="Unassembled WGS sequence"/>
</dbReference>
<proteinExistence type="predicted"/>
<evidence type="ECO:0000313" key="2">
    <source>
        <dbReference type="EMBL" id="KAG2881119.1"/>
    </source>
</evidence>
<keyword evidence="1" id="KW-0732">Signal</keyword>
<comment type="caution">
    <text evidence="2">The sequence shown here is derived from an EMBL/GenBank/DDBJ whole genome shotgun (WGS) entry which is preliminary data.</text>
</comment>
<feature type="chain" id="PRO_5036275074" description="RxLR effector protein" evidence="1">
    <location>
        <begin position="23"/>
        <end position="81"/>
    </location>
</feature>
<dbReference type="EMBL" id="RCMK01001880">
    <property type="protein sequence ID" value="KAG2887337.1"/>
    <property type="molecule type" value="Genomic_DNA"/>
</dbReference>
<evidence type="ECO:0000313" key="3">
    <source>
        <dbReference type="EMBL" id="KAG2887337.1"/>
    </source>
</evidence>
<sequence length="81" mass="8852">MIRSRLALIFLATIASTTSTQAIDWTFWNDDNDSTPSPASSDTYSETLSPETLTNMMGSDYLDRVKSLIYSGKGSDSDSDS</sequence>
<dbReference type="Proteomes" id="UP000736787">
    <property type="component" value="Unassembled WGS sequence"/>
</dbReference>
<evidence type="ECO:0000313" key="4">
    <source>
        <dbReference type="Proteomes" id="UP000774804"/>
    </source>
</evidence>
<gene>
    <name evidence="2" type="ORF">PC115_g22314</name>
    <name evidence="3" type="ORF">PC117_g25184</name>
</gene>
<accession>A0A8T1AHU2</accession>
<reference evidence="2" key="1">
    <citation type="submission" date="2018-10" db="EMBL/GenBank/DDBJ databases">
        <title>Effector identification in a new, highly contiguous assembly of the strawberry crown rot pathogen Phytophthora cactorum.</title>
        <authorList>
            <person name="Armitage A.D."/>
            <person name="Nellist C.F."/>
            <person name="Bates H."/>
            <person name="Vickerstaff R.J."/>
            <person name="Harrison R.J."/>
        </authorList>
    </citation>
    <scope>NUCLEOTIDE SEQUENCE</scope>
    <source>
        <strain evidence="2">4032</strain>
        <strain evidence="3">4040</strain>
    </source>
</reference>
<organism evidence="2 4">
    <name type="scientific">Phytophthora cactorum</name>
    <dbReference type="NCBI Taxonomy" id="29920"/>
    <lineage>
        <taxon>Eukaryota</taxon>
        <taxon>Sar</taxon>
        <taxon>Stramenopiles</taxon>
        <taxon>Oomycota</taxon>
        <taxon>Peronosporomycetes</taxon>
        <taxon>Peronosporales</taxon>
        <taxon>Peronosporaceae</taxon>
        <taxon>Phytophthora</taxon>
    </lineage>
</organism>
<dbReference type="VEuPathDB" id="FungiDB:PC110_g15649"/>